<dbReference type="PANTHER" id="PTHR13440">
    <property type="entry name" value="BLOC-1 RELATED COMPLEX SUBUNIT 6"/>
    <property type="match status" value="1"/>
</dbReference>
<dbReference type="KEGG" id="csol:105360582"/>
<feature type="domain" description="BLOC-1-related complex subunit 6 C-terminal helix" evidence="1">
    <location>
        <begin position="170"/>
        <end position="269"/>
    </location>
</feature>
<dbReference type="GO" id="GO:0099078">
    <property type="term" value="C:BORC complex"/>
    <property type="evidence" value="ECO:0007669"/>
    <property type="project" value="TreeGrafter"/>
</dbReference>
<evidence type="ECO:0000259" key="1">
    <source>
        <dbReference type="Pfam" id="PF10157"/>
    </source>
</evidence>
<dbReference type="GeneID" id="105360582"/>
<proteinExistence type="predicted"/>
<evidence type="ECO:0000313" key="2">
    <source>
        <dbReference type="Proteomes" id="UP000695007"/>
    </source>
</evidence>
<keyword evidence="2" id="KW-1185">Reference proteome</keyword>
<dbReference type="InterPro" id="IPR019314">
    <property type="entry name" value="BORCS6"/>
</dbReference>
<dbReference type="Proteomes" id="UP000695007">
    <property type="component" value="Unplaced"/>
</dbReference>
<evidence type="ECO:0000313" key="3">
    <source>
        <dbReference type="RefSeq" id="XP_011495828.1"/>
    </source>
</evidence>
<name>A0AAJ6YD31_9HYME</name>
<dbReference type="PANTHER" id="PTHR13440:SF7">
    <property type="entry name" value="BLOC-1 RELATED COMPLEX SUBUNIT 6"/>
    <property type="match status" value="1"/>
</dbReference>
<dbReference type="Pfam" id="PF10157">
    <property type="entry name" value="BORCS6"/>
    <property type="match status" value="1"/>
</dbReference>
<dbReference type="CTD" id="54785"/>
<accession>A0AAJ6YD31</accession>
<dbReference type="GO" id="GO:0032418">
    <property type="term" value="P:lysosome localization"/>
    <property type="evidence" value="ECO:0007669"/>
    <property type="project" value="TreeGrafter"/>
</dbReference>
<dbReference type="InterPro" id="IPR046465">
    <property type="entry name" value="BORCS6_C"/>
</dbReference>
<dbReference type="AlphaFoldDB" id="A0AAJ6YD31"/>
<dbReference type="RefSeq" id="XP_011495828.1">
    <property type="nucleotide sequence ID" value="XM_011497526.1"/>
</dbReference>
<gene>
    <name evidence="3" type="primary">LOC105360582</name>
</gene>
<protein>
    <submittedName>
        <fullName evidence="3">Uncharacterized protein C17orf59 homolog isoform X1</fullName>
    </submittedName>
</protein>
<organism evidence="2 3">
    <name type="scientific">Ceratosolen solmsi marchali</name>
    <dbReference type="NCBI Taxonomy" id="326594"/>
    <lineage>
        <taxon>Eukaryota</taxon>
        <taxon>Metazoa</taxon>
        <taxon>Ecdysozoa</taxon>
        <taxon>Arthropoda</taxon>
        <taxon>Hexapoda</taxon>
        <taxon>Insecta</taxon>
        <taxon>Pterygota</taxon>
        <taxon>Neoptera</taxon>
        <taxon>Endopterygota</taxon>
        <taxon>Hymenoptera</taxon>
        <taxon>Apocrita</taxon>
        <taxon>Proctotrupomorpha</taxon>
        <taxon>Chalcidoidea</taxon>
        <taxon>Agaonidae</taxon>
        <taxon>Agaoninae</taxon>
        <taxon>Ceratosolen</taxon>
    </lineage>
</organism>
<reference evidence="3" key="1">
    <citation type="submission" date="2025-08" db="UniProtKB">
        <authorList>
            <consortium name="RefSeq"/>
        </authorList>
    </citation>
    <scope>IDENTIFICATION</scope>
</reference>
<sequence>MDVNEQDIKSQKIPSQSETSVEVIDYDYERLQMTESYSEISFDSQLSPPGSDAKLSISAPNINNKLLTDCFDKSSTSSTRPDYLNLKNDSDIQIQKSDYDVKNYGQAIDYLQSEGTVIKDGNLVLFVTEDLENKIKLSSPIAKKGDTQFFVDSRNSTSGLYRQALTPLLPPLDHNILNELENEARKVATSVDSITENLAAILHSASALTVGCLETYRDTVCKTCDTVDYNIKSMYQLMAKCEELSKSMNIIYKIVEKIKDMKKMLELFENTMNI</sequence>